<dbReference type="PANTHER" id="PTHR42985:SF40">
    <property type="entry name" value="LD47995P-RELATED"/>
    <property type="match status" value="1"/>
</dbReference>
<dbReference type="PANTHER" id="PTHR42985">
    <property type="entry name" value="SODIUM-COUPLED MONOCARBOXYLATE TRANSPORTER"/>
    <property type="match status" value="1"/>
</dbReference>
<keyword evidence="5" id="KW-0406">Ion transport</keyword>
<keyword evidence="8" id="KW-0812">Transmembrane</keyword>
<dbReference type="EMBL" id="BMAT01005187">
    <property type="protein sequence ID" value="GFR88845.1"/>
    <property type="molecule type" value="Genomic_DNA"/>
</dbReference>
<dbReference type="GO" id="GO:0015293">
    <property type="term" value="F:symporter activity"/>
    <property type="evidence" value="ECO:0007669"/>
    <property type="project" value="TreeGrafter"/>
</dbReference>
<dbReference type="Proteomes" id="UP000762676">
    <property type="component" value="Unassembled WGS sequence"/>
</dbReference>
<evidence type="ECO:0000256" key="7">
    <source>
        <dbReference type="SAM" id="MobiDB-lite"/>
    </source>
</evidence>
<comment type="caution">
    <text evidence="9">The sequence shown here is derived from an EMBL/GenBank/DDBJ whole genome shotgun (WGS) entry which is preliminary data.</text>
</comment>
<keyword evidence="10" id="KW-1185">Reference proteome</keyword>
<protein>
    <submittedName>
        <fullName evidence="9">Sodium-coupled monocarboxylate transporter 1</fullName>
    </submittedName>
</protein>
<dbReference type="InterPro" id="IPR038377">
    <property type="entry name" value="Na/Glc_symporter_sf"/>
</dbReference>
<feature type="transmembrane region" description="Helical" evidence="8">
    <location>
        <begin position="197"/>
        <end position="221"/>
    </location>
</feature>
<sequence length="293" mass="32001">MRSSPGVKCVYIAFCRAGINALAANTVQDFLGRPLRSVREATVTLITKALVLLYGVLCLVLAFFLVEIMQGPASQITAVVSSALGTPVMGIMVLGAAVPWVNKYGAFSGALACLSVSLWVGVGSVLHGAPPETLPPITTDGCLLTNSSDFQLSITANTDLQRNHTSVYEILQTTTERGELTVTSGDSLFIYEVSYEWYPVIATCVCFTTALVVSFITNLIFSDDIPHSTEAKYIFPFLRRFWGFDKHIDSEPVSDDIDHKNANNQKRNRETDLKNGHMEMENVYPLLTSTSSD</sequence>
<name>A0AAV4GVY6_9GAST</name>
<keyword evidence="3" id="KW-1003">Cell membrane</keyword>
<feature type="region of interest" description="Disordered" evidence="7">
    <location>
        <begin position="255"/>
        <end position="274"/>
    </location>
</feature>
<feature type="transmembrane region" description="Helical" evidence="8">
    <location>
        <begin position="45"/>
        <end position="66"/>
    </location>
</feature>
<reference evidence="9 10" key="1">
    <citation type="journal article" date="2021" name="Elife">
        <title>Chloroplast acquisition without the gene transfer in kleptoplastic sea slugs, Plakobranchus ocellatus.</title>
        <authorList>
            <person name="Maeda T."/>
            <person name="Takahashi S."/>
            <person name="Yoshida T."/>
            <person name="Shimamura S."/>
            <person name="Takaki Y."/>
            <person name="Nagai Y."/>
            <person name="Toyoda A."/>
            <person name="Suzuki Y."/>
            <person name="Arimoto A."/>
            <person name="Ishii H."/>
            <person name="Satoh N."/>
            <person name="Nishiyama T."/>
            <person name="Hasebe M."/>
            <person name="Maruyama T."/>
            <person name="Minagawa J."/>
            <person name="Obokata J."/>
            <person name="Shigenobu S."/>
        </authorList>
    </citation>
    <scope>NUCLEOTIDE SEQUENCE [LARGE SCALE GENOMIC DNA]</scope>
</reference>
<keyword evidence="6" id="KW-0739">Sodium transport</keyword>
<accession>A0AAV4GVY6</accession>
<gene>
    <name evidence="9" type="ORF">ElyMa_002528100</name>
</gene>
<evidence type="ECO:0000313" key="10">
    <source>
        <dbReference type="Proteomes" id="UP000762676"/>
    </source>
</evidence>
<evidence type="ECO:0000256" key="5">
    <source>
        <dbReference type="ARBA" id="ARBA00023065"/>
    </source>
</evidence>
<comment type="subcellular location">
    <subcellularLocation>
        <location evidence="1">Cell membrane</location>
        <topology evidence="1">Multi-pass membrane protein</topology>
    </subcellularLocation>
</comment>
<evidence type="ECO:0000256" key="4">
    <source>
        <dbReference type="ARBA" id="ARBA00023053"/>
    </source>
</evidence>
<keyword evidence="2" id="KW-0813">Transport</keyword>
<keyword evidence="8" id="KW-0472">Membrane</keyword>
<dbReference type="Gene3D" id="1.20.1730.10">
    <property type="entry name" value="Sodium/glucose cotransporter"/>
    <property type="match status" value="1"/>
</dbReference>
<proteinExistence type="predicted"/>
<keyword evidence="8" id="KW-1133">Transmembrane helix</keyword>
<dbReference type="InterPro" id="IPR051163">
    <property type="entry name" value="Sodium:Solute_Symporter_SSF"/>
</dbReference>
<feature type="transmembrane region" description="Helical" evidence="8">
    <location>
        <begin position="78"/>
        <end position="97"/>
    </location>
</feature>
<organism evidence="9 10">
    <name type="scientific">Elysia marginata</name>
    <dbReference type="NCBI Taxonomy" id="1093978"/>
    <lineage>
        <taxon>Eukaryota</taxon>
        <taxon>Metazoa</taxon>
        <taxon>Spiralia</taxon>
        <taxon>Lophotrochozoa</taxon>
        <taxon>Mollusca</taxon>
        <taxon>Gastropoda</taxon>
        <taxon>Heterobranchia</taxon>
        <taxon>Euthyneura</taxon>
        <taxon>Panpulmonata</taxon>
        <taxon>Sacoglossa</taxon>
        <taxon>Placobranchoidea</taxon>
        <taxon>Plakobranchidae</taxon>
        <taxon>Elysia</taxon>
    </lineage>
</organism>
<dbReference type="GO" id="GO:0005886">
    <property type="term" value="C:plasma membrane"/>
    <property type="evidence" value="ECO:0007669"/>
    <property type="project" value="UniProtKB-SubCell"/>
</dbReference>
<evidence type="ECO:0000256" key="2">
    <source>
        <dbReference type="ARBA" id="ARBA00022448"/>
    </source>
</evidence>
<evidence type="ECO:0000256" key="3">
    <source>
        <dbReference type="ARBA" id="ARBA00022475"/>
    </source>
</evidence>
<dbReference type="GO" id="GO:0006814">
    <property type="term" value="P:sodium ion transport"/>
    <property type="evidence" value="ECO:0007669"/>
    <property type="project" value="UniProtKB-KW"/>
</dbReference>
<keyword evidence="4" id="KW-0915">Sodium</keyword>
<feature type="transmembrane region" description="Helical" evidence="8">
    <location>
        <begin position="104"/>
        <end position="126"/>
    </location>
</feature>
<evidence type="ECO:0000256" key="8">
    <source>
        <dbReference type="SAM" id="Phobius"/>
    </source>
</evidence>
<evidence type="ECO:0000313" key="9">
    <source>
        <dbReference type="EMBL" id="GFR88845.1"/>
    </source>
</evidence>
<evidence type="ECO:0000256" key="6">
    <source>
        <dbReference type="ARBA" id="ARBA00023201"/>
    </source>
</evidence>
<dbReference type="AlphaFoldDB" id="A0AAV4GVY6"/>
<evidence type="ECO:0000256" key="1">
    <source>
        <dbReference type="ARBA" id="ARBA00004651"/>
    </source>
</evidence>